<keyword evidence="2" id="KW-1185">Reference proteome</keyword>
<accession>A0ABU6TUU3</accession>
<evidence type="ECO:0000313" key="1">
    <source>
        <dbReference type="EMBL" id="MED6152230.1"/>
    </source>
</evidence>
<reference evidence="1 2" key="1">
    <citation type="journal article" date="2023" name="Plants (Basel)">
        <title>Bridging the Gap: Combining Genomics and Transcriptomics Approaches to Understand Stylosanthes scabra, an Orphan Legume from the Brazilian Caatinga.</title>
        <authorList>
            <person name="Ferreira-Neto J.R.C."/>
            <person name="da Silva M.D."/>
            <person name="Binneck E."/>
            <person name="de Melo N.F."/>
            <person name="da Silva R.H."/>
            <person name="de Melo A.L.T.M."/>
            <person name="Pandolfi V."/>
            <person name="Bustamante F.O."/>
            <person name="Brasileiro-Vidal A.C."/>
            <person name="Benko-Iseppon A.M."/>
        </authorList>
    </citation>
    <scope>NUCLEOTIDE SEQUENCE [LARGE SCALE GENOMIC DNA]</scope>
    <source>
        <tissue evidence="1">Leaves</tissue>
    </source>
</reference>
<organism evidence="1 2">
    <name type="scientific">Stylosanthes scabra</name>
    <dbReference type="NCBI Taxonomy" id="79078"/>
    <lineage>
        <taxon>Eukaryota</taxon>
        <taxon>Viridiplantae</taxon>
        <taxon>Streptophyta</taxon>
        <taxon>Embryophyta</taxon>
        <taxon>Tracheophyta</taxon>
        <taxon>Spermatophyta</taxon>
        <taxon>Magnoliopsida</taxon>
        <taxon>eudicotyledons</taxon>
        <taxon>Gunneridae</taxon>
        <taxon>Pentapetalae</taxon>
        <taxon>rosids</taxon>
        <taxon>fabids</taxon>
        <taxon>Fabales</taxon>
        <taxon>Fabaceae</taxon>
        <taxon>Papilionoideae</taxon>
        <taxon>50 kb inversion clade</taxon>
        <taxon>dalbergioids sensu lato</taxon>
        <taxon>Dalbergieae</taxon>
        <taxon>Pterocarpus clade</taxon>
        <taxon>Stylosanthes</taxon>
    </lineage>
</organism>
<protein>
    <submittedName>
        <fullName evidence="1">Uncharacterized protein</fullName>
    </submittedName>
</protein>
<feature type="non-terminal residue" evidence="1">
    <location>
        <position position="1"/>
    </location>
</feature>
<comment type="caution">
    <text evidence="1">The sequence shown here is derived from an EMBL/GenBank/DDBJ whole genome shotgun (WGS) entry which is preliminary data.</text>
</comment>
<proteinExistence type="predicted"/>
<gene>
    <name evidence="1" type="ORF">PIB30_089880</name>
</gene>
<sequence length="124" mass="12880">SSGTCCALCDRSISRNHSSALVTAVAPRKEGGLTFKNVAKVIGLLFPPTPLSMSSLSPPFALFPVRRPMYSIALLVAAADSLMAAVESRMAVAIEFIAAIKVAVSAGGSKSTETLRALRLFAAI</sequence>
<evidence type="ECO:0000313" key="2">
    <source>
        <dbReference type="Proteomes" id="UP001341840"/>
    </source>
</evidence>
<dbReference type="EMBL" id="JASCZI010092324">
    <property type="protein sequence ID" value="MED6152230.1"/>
    <property type="molecule type" value="Genomic_DNA"/>
</dbReference>
<dbReference type="Proteomes" id="UP001341840">
    <property type="component" value="Unassembled WGS sequence"/>
</dbReference>
<name>A0ABU6TUU3_9FABA</name>